<gene>
    <name evidence="1" type="ORF">CTRU02_201449</name>
</gene>
<reference evidence="1 2" key="1">
    <citation type="journal article" date="2020" name="Phytopathology">
        <title>Genome Sequence Resources of Colletotrichum truncatum, C. plurivorum, C. musicola, and C. sojae: Four Species Pathogenic to Soybean (Glycine max).</title>
        <authorList>
            <person name="Rogerio F."/>
            <person name="Boufleur T.R."/>
            <person name="Ciampi-Guillardi M."/>
            <person name="Sukno S.A."/>
            <person name="Thon M.R."/>
            <person name="Massola Junior N.S."/>
            <person name="Baroncelli R."/>
        </authorList>
    </citation>
    <scope>NUCLEOTIDE SEQUENCE [LARGE SCALE GENOMIC DNA]</scope>
    <source>
        <strain evidence="1 2">CMES1059</strain>
    </source>
</reference>
<comment type="caution">
    <text evidence="1">The sequence shown here is derived from an EMBL/GenBank/DDBJ whole genome shotgun (WGS) entry which is preliminary data.</text>
</comment>
<proteinExistence type="predicted"/>
<keyword evidence="2" id="KW-1185">Reference proteome</keyword>
<evidence type="ECO:0000313" key="1">
    <source>
        <dbReference type="EMBL" id="KAL0943562.1"/>
    </source>
</evidence>
<evidence type="ECO:0000313" key="2">
    <source>
        <dbReference type="Proteomes" id="UP000805649"/>
    </source>
</evidence>
<accession>A0ACC3ZHC5</accession>
<protein>
    <submittedName>
        <fullName evidence="1">Uncharacterized protein</fullName>
    </submittedName>
</protein>
<organism evidence="1 2">
    <name type="scientific">Colletotrichum truncatum</name>
    <name type="common">Anthracnose fungus</name>
    <name type="synonym">Colletotrichum capsici</name>
    <dbReference type="NCBI Taxonomy" id="5467"/>
    <lineage>
        <taxon>Eukaryota</taxon>
        <taxon>Fungi</taxon>
        <taxon>Dikarya</taxon>
        <taxon>Ascomycota</taxon>
        <taxon>Pezizomycotina</taxon>
        <taxon>Sordariomycetes</taxon>
        <taxon>Hypocreomycetidae</taxon>
        <taxon>Glomerellales</taxon>
        <taxon>Glomerellaceae</taxon>
        <taxon>Colletotrichum</taxon>
        <taxon>Colletotrichum truncatum species complex</taxon>
    </lineage>
</organism>
<dbReference type="EMBL" id="VUJX02000001">
    <property type="protein sequence ID" value="KAL0943562.1"/>
    <property type="molecule type" value="Genomic_DNA"/>
</dbReference>
<sequence length="176" mass="18491">MTCSPFYPSLFPIAVLVVELPHVFASYRTWVFGASLASWPLLYLAAGAPTGQSGSVQSLVDTIGCVAVASIMGLLSNVNSVKARICFYVAFYFAMDVAMQYPSAFGVVSEGALLLWKTPALACCGLTLLGYALSLPFGHPFVFSRALGGSGVEPMTLLPLGTGPNRSNIAGGRIMI</sequence>
<name>A0ACC3ZHC5_COLTU</name>
<dbReference type="Proteomes" id="UP000805649">
    <property type="component" value="Unassembled WGS sequence"/>
</dbReference>